<accession>A0A3N7H5N2</accession>
<evidence type="ECO:0000313" key="2">
    <source>
        <dbReference type="Proteomes" id="UP000006729"/>
    </source>
</evidence>
<gene>
    <name evidence="1" type="ORF">POPTR_010G233301</name>
</gene>
<sequence>MAKKKSPGACFWCFEDLSSSFLQYLTYHPKLMLMLLSWKRKKRLQVISQLML</sequence>
<keyword evidence="2" id="KW-1185">Reference proteome</keyword>
<reference evidence="1 2" key="1">
    <citation type="journal article" date="2006" name="Science">
        <title>The genome of black cottonwood, Populus trichocarpa (Torr. &amp; Gray).</title>
        <authorList>
            <person name="Tuskan G.A."/>
            <person name="Difazio S."/>
            <person name="Jansson S."/>
            <person name="Bohlmann J."/>
            <person name="Grigoriev I."/>
            <person name="Hellsten U."/>
            <person name="Putnam N."/>
            <person name="Ralph S."/>
            <person name="Rombauts S."/>
            <person name="Salamov A."/>
            <person name="Schein J."/>
            <person name="Sterck L."/>
            <person name="Aerts A."/>
            <person name="Bhalerao R.R."/>
            <person name="Bhalerao R.P."/>
            <person name="Blaudez D."/>
            <person name="Boerjan W."/>
            <person name="Brun A."/>
            <person name="Brunner A."/>
            <person name="Busov V."/>
            <person name="Campbell M."/>
            <person name="Carlson J."/>
            <person name="Chalot M."/>
            <person name="Chapman J."/>
            <person name="Chen G.L."/>
            <person name="Cooper D."/>
            <person name="Coutinho P.M."/>
            <person name="Couturier J."/>
            <person name="Covert S."/>
            <person name="Cronk Q."/>
            <person name="Cunningham R."/>
            <person name="Davis J."/>
            <person name="Degroeve S."/>
            <person name="Dejardin A."/>
            <person name="Depamphilis C."/>
            <person name="Detter J."/>
            <person name="Dirks B."/>
            <person name="Dubchak I."/>
            <person name="Duplessis S."/>
            <person name="Ehlting J."/>
            <person name="Ellis B."/>
            <person name="Gendler K."/>
            <person name="Goodstein D."/>
            <person name="Gribskov M."/>
            <person name="Grimwood J."/>
            <person name="Groover A."/>
            <person name="Gunter L."/>
            <person name="Hamberger B."/>
            <person name="Heinze B."/>
            <person name="Helariutta Y."/>
            <person name="Henrissat B."/>
            <person name="Holligan D."/>
            <person name="Holt R."/>
            <person name="Huang W."/>
            <person name="Islam-Faridi N."/>
            <person name="Jones S."/>
            <person name="Jones-Rhoades M."/>
            <person name="Jorgensen R."/>
            <person name="Joshi C."/>
            <person name="Kangasjarvi J."/>
            <person name="Karlsson J."/>
            <person name="Kelleher C."/>
            <person name="Kirkpatrick R."/>
            <person name="Kirst M."/>
            <person name="Kohler A."/>
            <person name="Kalluri U."/>
            <person name="Larimer F."/>
            <person name="Leebens-Mack J."/>
            <person name="Leple J.C."/>
            <person name="Locascio P."/>
            <person name="Lou Y."/>
            <person name="Lucas S."/>
            <person name="Martin F."/>
            <person name="Montanini B."/>
            <person name="Napoli C."/>
            <person name="Nelson D.R."/>
            <person name="Nelson C."/>
            <person name="Nieminen K."/>
            <person name="Nilsson O."/>
            <person name="Pereda V."/>
            <person name="Peter G."/>
            <person name="Philippe R."/>
            <person name="Pilate G."/>
            <person name="Poliakov A."/>
            <person name="Razumovskaya J."/>
            <person name="Richardson P."/>
            <person name="Rinaldi C."/>
            <person name="Ritland K."/>
            <person name="Rouze P."/>
            <person name="Ryaboy D."/>
            <person name="Schmutz J."/>
            <person name="Schrader J."/>
            <person name="Segerman B."/>
            <person name="Shin H."/>
            <person name="Siddiqui A."/>
            <person name="Sterky F."/>
            <person name="Terry A."/>
            <person name="Tsai C.J."/>
            <person name="Uberbacher E."/>
            <person name="Unneberg P."/>
            <person name="Vahala J."/>
            <person name="Wall K."/>
            <person name="Wessler S."/>
            <person name="Yang G."/>
            <person name="Yin T."/>
            <person name="Douglas C."/>
            <person name="Marra M."/>
            <person name="Sandberg G."/>
            <person name="Van de Peer Y."/>
            <person name="Rokhsar D."/>
        </authorList>
    </citation>
    <scope>NUCLEOTIDE SEQUENCE [LARGE SCALE GENOMIC DNA]</scope>
    <source>
        <strain evidence="2">cv. Nisqually</strain>
    </source>
</reference>
<name>A0A3N7H5N2_POPTR</name>
<dbReference type="AlphaFoldDB" id="A0A3N7H5N2"/>
<dbReference type="InParanoid" id="A0A3N7H5N2"/>
<evidence type="ECO:0000313" key="1">
    <source>
        <dbReference type="EMBL" id="RQO97138.1"/>
    </source>
</evidence>
<dbReference type="Proteomes" id="UP000006729">
    <property type="component" value="Chromosome 10"/>
</dbReference>
<dbReference type="EMBL" id="CM009299">
    <property type="protein sequence ID" value="RQO97138.1"/>
    <property type="molecule type" value="Genomic_DNA"/>
</dbReference>
<proteinExistence type="predicted"/>
<organism evidence="1 2">
    <name type="scientific">Populus trichocarpa</name>
    <name type="common">Western balsam poplar</name>
    <name type="synonym">Populus balsamifera subsp. trichocarpa</name>
    <dbReference type="NCBI Taxonomy" id="3694"/>
    <lineage>
        <taxon>Eukaryota</taxon>
        <taxon>Viridiplantae</taxon>
        <taxon>Streptophyta</taxon>
        <taxon>Embryophyta</taxon>
        <taxon>Tracheophyta</taxon>
        <taxon>Spermatophyta</taxon>
        <taxon>Magnoliopsida</taxon>
        <taxon>eudicotyledons</taxon>
        <taxon>Gunneridae</taxon>
        <taxon>Pentapetalae</taxon>
        <taxon>rosids</taxon>
        <taxon>fabids</taxon>
        <taxon>Malpighiales</taxon>
        <taxon>Salicaceae</taxon>
        <taxon>Saliceae</taxon>
        <taxon>Populus</taxon>
    </lineage>
</organism>
<protein>
    <submittedName>
        <fullName evidence="1">Uncharacterized protein</fullName>
    </submittedName>
</protein>